<accession>K1WKK1</accession>
<evidence type="ECO:0000313" key="1">
    <source>
        <dbReference type="EMBL" id="EKD13416.1"/>
    </source>
</evidence>
<organism evidence="1 2">
    <name type="scientific">Marssonina brunnea f. sp. multigermtubi (strain MB_m1)</name>
    <name type="common">Marssonina leaf spot fungus</name>
    <dbReference type="NCBI Taxonomy" id="1072389"/>
    <lineage>
        <taxon>Eukaryota</taxon>
        <taxon>Fungi</taxon>
        <taxon>Dikarya</taxon>
        <taxon>Ascomycota</taxon>
        <taxon>Pezizomycotina</taxon>
        <taxon>Leotiomycetes</taxon>
        <taxon>Helotiales</taxon>
        <taxon>Drepanopezizaceae</taxon>
        <taxon>Drepanopeziza</taxon>
    </lineage>
</organism>
<dbReference type="eggNOG" id="ENOG502R95R">
    <property type="taxonomic scope" value="Eukaryota"/>
</dbReference>
<sequence>MPNWKSYESSVRLLSAIIAAHPDLKLNYQAIGCFYGDGANYKSVWNRFRTLNKNAKAIAAAVEAGQDPFQVPIQDGAQSLKSKTSDISARFGGDCTQSAVENRFRRIKSDAKLINGAIQKGIDPITLNIGDTDGSVAKRGNDIAACYGSDTTPGAIRGACDRQVIPVLKKLRACKELGQDAKHLAIDQVWADLAKYYGSDATPSSLKNAFNRQVRPAIKLLTECYGSGGDAKDLGIEHDLIGGNNDMVKYFGSDVSKNSLKIAMWRHFKPDAQRVKDCADAGGDPKTINLLDDTKDGGKCTPQLLITIAPLHKPTCTIPFEIAKYYDSNTSKGAVQKAFQRYFLLHATLVAQCVKDGKNPMTISIGTEVAKEMVKHFGSDTTANGLRVAIYRNVGPNVKRIRECVESGGDCKDLCLTQDAKDAAGKEAKSQHI</sequence>
<dbReference type="Proteomes" id="UP000006753">
    <property type="component" value="Unassembled WGS sequence"/>
</dbReference>
<protein>
    <submittedName>
        <fullName evidence="1">Uncharacterized protein</fullName>
    </submittedName>
</protein>
<dbReference type="InParanoid" id="K1WKK1"/>
<evidence type="ECO:0000313" key="2">
    <source>
        <dbReference type="Proteomes" id="UP000006753"/>
    </source>
</evidence>
<proteinExistence type="predicted"/>
<dbReference type="EMBL" id="JH921450">
    <property type="protein sequence ID" value="EKD13416.1"/>
    <property type="molecule type" value="Genomic_DNA"/>
</dbReference>
<keyword evidence="2" id="KW-1185">Reference proteome</keyword>
<dbReference type="OrthoDB" id="4828117at2759"/>
<dbReference type="KEGG" id="mbe:MBM_08499"/>
<gene>
    <name evidence="1" type="ORF">MBM_08499</name>
</gene>
<dbReference type="OMA" id="NDIAACY"/>
<dbReference type="HOGENOM" id="CLU_054586_0_0_1"/>
<reference evidence="1 2" key="1">
    <citation type="journal article" date="2012" name="BMC Genomics">
        <title>Sequencing the genome of Marssonina brunnea reveals fungus-poplar co-evolution.</title>
        <authorList>
            <person name="Zhu S."/>
            <person name="Cao Y.-Z."/>
            <person name="Jiang C."/>
            <person name="Tan B.-Y."/>
            <person name="Wang Z."/>
            <person name="Feng S."/>
            <person name="Zhang L."/>
            <person name="Su X.-H."/>
            <person name="Brejova B."/>
            <person name="Vinar T."/>
            <person name="Xu M."/>
            <person name="Wang M.-X."/>
            <person name="Zhang S.-G."/>
            <person name="Huang M.-R."/>
            <person name="Wu R."/>
            <person name="Zhou Y."/>
        </authorList>
    </citation>
    <scope>NUCLEOTIDE SEQUENCE [LARGE SCALE GENOMIC DNA]</scope>
    <source>
        <strain evidence="1 2">MB_m1</strain>
    </source>
</reference>
<dbReference type="AlphaFoldDB" id="K1WKK1"/>
<name>K1WKK1_MARBU</name>